<reference evidence="1" key="1">
    <citation type="submission" date="2024-07" db="EMBL/GenBank/DDBJ databases">
        <title>Metagenome and Metagenome-Assembled Genomes of Archaea from a hot spring from the geothermal field of Los Azufres, Mexico.</title>
        <authorList>
            <person name="Marin-Paredes R."/>
            <person name="Martinez-Romero E."/>
            <person name="Servin-Garciduenas L.E."/>
        </authorList>
    </citation>
    <scope>NUCLEOTIDE SEQUENCE</scope>
</reference>
<dbReference type="Proteomes" id="UP000033636">
    <property type="component" value="Unassembled WGS sequence"/>
</dbReference>
<organism evidence="1 2">
    <name type="scientific">Thermoproteus sp. AZ2</name>
    <dbReference type="NCBI Taxonomy" id="1609232"/>
    <lineage>
        <taxon>Archaea</taxon>
        <taxon>Thermoproteota</taxon>
        <taxon>Thermoprotei</taxon>
        <taxon>Thermoproteales</taxon>
        <taxon>Thermoproteaceae</taxon>
        <taxon>Thermoproteus</taxon>
    </lineage>
</organism>
<dbReference type="EMBL" id="JZWT02000027">
    <property type="protein sequence ID" value="MFB6491292.1"/>
    <property type="molecule type" value="Genomic_DNA"/>
</dbReference>
<name>A0ACC6V2J1_9CREN</name>
<evidence type="ECO:0000313" key="1">
    <source>
        <dbReference type="EMBL" id="MFB6491292.1"/>
    </source>
</evidence>
<accession>A0ACC6V2J1</accession>
<protein>
    <submittedName>
        <fullName evidence="1">IclR family transcriptional regulator</fullName>
    </submittedName>
</protein>
<evidence type="ECO:0000313" key="2">
    <source>
        <dbReference type="Proteomes" id="UP000033636"/>
    </source>
</evidence>
<comment type="caution">
    <text evidence="1">The sequence shown here is derived from an EMBL/GenBank/DDBJ whole genome shotgun (WGS) entry which is preliminary data.</text>
</comment>
<proteinExistence type="predicted"/>
<sequence>MILLNLTIPPLLVIFLGPATLSNISMPAPNASAVAAFGQSGAPLPAWAYGGRLYVLQDGGPAVVEYVPAYSNSSGVLELSLNLPEPAIVVVPPGMMPKDVPAYRLIAVNSSGTYIEVGPGQVELSYYPIALSIPSTATAATAASTTTAPLPAAPVPATALIIAAVVVIVVAVAAALLLRKR</sequence>
<gene>
    <name evidence="1" type="ORF">TU35_008700</name>
</gene>